<evidence type="ECO:0000256" key="1">
    <source>
        <dbReference type="SAM" id="MobiDB-lite"/>
    </source>
</evidence>
<accession>A0A1S3CIU6</accession>
<reference evidence="4" key="1">
    <citation type="submission" date="2025-08" db="UniProtKB">
        <authorList>
            <consortium name="RefSeq"/>
        </authorList>
    </citation>
    <scope>IDENTIFICATION</scope>
    <source>
        <tissue evidence="4">Stem</tissue>
    </source>
</reference>
<keyword evidence="3" id="KW-1185">Reference proteome</keyword>
<dbReference type="PANTHER" id="PTHR34945:SF4">
    <property type="entry name" value="2-OXOGLUTARATE (2OG) AND FE(II)-DEPENDENT OXYGENASE SUPERFAMILY PROTEIN"/>
    <property type="match status" value="1"/>
</dbReference>
<keyword evidence="2" id="KW-0812">Transmembrane</keyword>
<dbReference type="GeneID" id="103501456"/>
<proteinExistence type="predicted"/>
<dbReference type="Gene3D" id="2.60.120.330">
    <property type="entry name" value="B-lactam Antibiotic, Isopenicillin N Synthase, Chain"/>
    <property type="match status" value="1"/>
</dbReference>
<name>A0A1S3CIU6_CUCME</name>
<dbReference type="SMR" id="A0A1S3CIU6"/>
<dbReference type="eggNOG" id="ENOG502RRSW">
    <property type="taxonomic scope" value="Eukaryota"/>
</dbReference>
<organism evidence="3 4">
    <name type="scientific">Cucumis melo</name>
    <name type="common">Muskmelon</name>
    <dbReference type="NCBI Taxonomy" id="3656"/>
    <lineage>
        <taxon>Eukaryota</taxon>
        <taxon>Viridiplantae</taxon>
        <taxon>Streptophyta</taxon>
        <taxon>Embryophyta</taxon>
        <taxon>Tracheophyta</taxon>
        <taxon>Spermatophyta</taxon>
        <taxon>Magnoliopsida</taxon>
        <taxon>eudicotyledons</taxon>
        <taxon>Gunneridae</taxon>
        <taxon>Pentapetalae</taxon>
        <taxon>rosids</taxon>
        <taxon>fabids</taxon>
        <taxon>Cucurbitales</taxon>
        <taxon>Cucurbitaceae</taxon>
        <taxon>Benincaseae</taxon>
        <taxon>Cucumis</taxon>
    </lineage>
</organism>
<evidence type="ECO:0000313" key="4">
    <source>
        <dbReference type="RefSeq" id="XP_008463252.1"/>
    </source>
</evidence>
<dbReference type="KEGG" id="cmo:103501456"/>
<feature type="transmembrane region" description="Helical" evidence="2">
    <location>
        <begin position="351"/>
        <end position="371"/>
    </location>
</feature>
<keyword evidence="2" id="KW-0472">Membrane</keyword>
<protein>
    <submittedName>
        <fullName evidence="4">Uncharacterized protein LOC103501456</fullName>
    </submittedName>
</protein>
<dbReference type="FunCoup" id="A0A1S3CIU6">
    <property type="interactions" value="148"/>
</dbReference>
<dbReference type="Proteomes" id="UP001652600">
    <property type="component" value="Chromosome 8"/>
</dbReference>
<dbReference type="InterPro" id="IPR027443">
    <property type="entry name" value="IPNS-like_sf"/>
</dbReference>
<dbReference type="SUPFAM" id="SSF51197">
    <property type="entry name" value="Clavaminate synthase-like"/>
    <property type="match status" value="1"/>
</dbReference>
<keyword evidence="2" id="KW-1133">Transmembrane helix</keyword>
<dbReference type="AlphaFoldDB" id="A0A1S3CIU6"/>
<gene>
    <name evidence="4" type="primary">LOC103501456</name>
</gene>
<dbReference type="PANTHER" id="PTHR34945">
    <property type="entry name" value="2-OXOGLUTARATE (2OG) AND FE(II)-DEPENDENT OXYGENASE SUPERFAMILY PROTEIN"/>
    <property type="match status" value="1"/>
</dbReference>
<dbReference type="OrthoDB" id="1523082at2759"/>
<evidence type="ECO:0000313" key="3">
    <source>
        <dbReference type="Proteomes" id="UP001652600"/>
    </source>
</evidence>
<sequence length="373" mass="41906">MPPPSTVVVRKMALLRTKSRLTIPAPPPSPIPTATGSRSAGNETFKTFLENSTHLPQLSLPESRFASGFNTTPAVVDFRSLVSSGCGEAVARMLRSVNEFGAFRIVNHGISGEEVLSVVNEAKSVLEDSNKGVDDRRWDGDDGNREAILQVRRPNDSEVSGNTVVEAETNREISEKMEKIRRKLEGIGEKLSEILCGFVGENVEKLGEKKETIFSIYRYHHHPNDLFERKKDHNTKFSKNERESDEKVMMKLEIPGEHCQFYVNYSCQQQKQYSLCFDAAADTIVVTIGKQFQEMSIGKLKSARSEMIFVPDLLGTQTSFSIDLKFSNPNLLLSNNNNNSHSKIISISDQIFVAFLLLSLYFLYTYISSFFKP</sequence>
<dbReference type="RefSeq" id="XP_008463252.1">
    <property type="nucleotide sequence ID" value="XM_008465030.3"/>
</dbReference>
<evidence type="ECO:0000256" key="2">
    <source>
        <dbReference type="SAM" id="Phobius"/>
    </source>
</evidence>
<dbReference type="InParanoid" id="A0A1S3CIU6"/>
<feature type="region of interest" description="Disordered" evidence="1">
    <location>
        <begin position="21"/>
        <end position="40"/>
    </location>
</feature>